<dbReference type="SUPFAM" id="SSF81383">
    <property type="entry name" value="F-box domain"/>
    <property type="match status" value="1"/>
</dbReference>
<evidence type="ECO:0000313" key="3">
    <source>
        <dbReference type="Proteomes" id="UP000053424"/>
    </source>
</evidence>
<organism evidence="2 3">
    <name type="scientific">Hebeloma cylindrosporum</name>
    <dbReference type="NCBI Taxonomy" id="76867"/>
    <lineage>
        <taxon>Eukaryota</taxon>
        <taxon>Fungi</taxon>
        <taxon>Dikarya</taxon>
        <taxon>Basidiomycota</taxon>
        <taxon>Agaricomycotina</taxon>
        <taxon>Agaricomycetes</taxon>
        <taxon>Agaricomycetidae</taxon>
        <taxon>Agaricales</taxon>
        <taxon>Agaricineae</taxon>
        <taxon>Hymenogastraceae</taxon>
        <taxon>Hebeloma</taxon>
    </lineage>
</organism>
<gene>
    <name evidence="2" type="ORF">M413DRAFT_23770</name>
</gene>
<protein>
    <recommendedName>
        <fullName evidence="1">F-box domain-containing protein</fullName>
    </recommendedName>
</protein>
<dbReference type="Gene3D" id="3.80.10.10">
    <property type="entry name" value="Ribonuclease Inhibitor"/>
    <property type="match status" value="1"/>
</dbReference>
<reference evidence="3" key="2">
    <citation type="submission" date="2015-01" db="EMBL/GenBank/DDBJ databases">
        <title>Evolutionary Origins and Diversification of the Mycorrhizal Mutualists.</title>
        <authorList>
            <consortium name="DOE Joint Genome Institute"/>
            <consortium name="Mycorrhizal Genomics Consortium"/>
            <person name="Kohler A."/>
            <person name="Kuo A."/>
            <person name="Nagy L.G."/>
            <person name="Floudas D."/>
            <person name="Copeland A."/>
            <person name="Barry K.W."/>
            <person name="Cichocki N."/>
            <person name="Veneault-Fourrey C."/>
            <person name="LaButti K."/>
            <person name="Lindquist E.A."/>
            <person name="Lipzen A."/>
            <person name="Lundell T."/>
            <person name="Morin E."/>
            <person name="Murat C."/>
            <person name="Riley R."/>
            <person name="Ohm R."/>
            <person name="Sun H."/>
            <person name="Tunlid A."/>
            <person name="Henrissat B."/>
            <person name="Grigoriev I.V."/>
            <person name="Hibbett D.S."/>
            <person name="Martin F."/>
        </authorList>
    </citation>
    <scope>NUCLEOTIDE SEQUENCE [LARGE SCALE GENOMIC DNA]</scope>
    <source>
        <strain evidence="3">h7</strain>
    </source>
</reference>
<dbReference type="EMBL" id="KN831771">
    <property type="protein sequence ID" value="KIM45970.1"/>
    <property type="molecule type" value="Genomic_DNA"/>
</dbReference>
<dbReference type="CDD" id="cd09917">
    <property type="entry name" value="F-box_SF"/>
    <property type="match status" value="1"/>
</dbReference>
<reference evidence="2 3" key="1">
    <citation type="submission" date="2014-04" db="EMBL/GenBank/DDBJ databases">
        <authorList>
            <consortium name="DOE Joint Genome Institute"/>
            <person name="Kuo A."/>
            <person name="Gay G."/>
            <person name="Dore J."/>
            <person name="Kohler A."/>
            <person name="Nagy L.G."/>
            <person name="Floudas D."/>
            <person name="Copeland A."/>
            <person name="Barry K.W."/>
            <person name="Cichocki N."/>
            <person name="Veneault-Fourrey C."/>
            <person name="LaButti K."/>
            <person name="Lindquist E.A."/>
            <person name="Lipzen A."/>
            <person name="Lundell T."/>
            <person name="Morin E."/>
            <person name="Murat C."/>
            <person name="Sun H."/>
            <person name="Tunlid A."/>
            <person name="Henrissat B."/>
            <person name="Grigoriev I.V."/>
            <person name="Hibbett D.S."/>
            <person name="Martin F."/>
            <person name="Nordberg H.P."/>
            <person name="Cantor M.N."/>
            <person name="Hua S.X."/>
        </authorList>
    </citation>
    <scope>NUCLEOTIDE SEQUENCE [LARGE SCALE GENOMIC DNA]</scope>
    <source>
        <strain evidence="3">h7</strain>
    </source>
</reference>
<feature type="domain" description="F-box" evidence="1">
    <location>
        <begin position="23"/>
        <end position="63"/>
    </location>
</feature>
<name>A0A0C3CAY1_HEBCY</name>
<dbReference type="Pfam" id="PF12937">
    <property type="entry name" value="F-box-like"/>
    <property type="match status" value="1"/>
</dbReference>
<dbReference type="InterPro" id="IPR001810">
    <property type="entry name" value="F-box_dom"/>
</dbReference>
<dbReference type="SUPFAM" id="SSF52047">
    <property type="entry name" value="RNI-like"/>
    <property type="match status" value="1"/>
</dbReference>
<dbReference type="Proteomes" id="UP000053424">
    <property type="component" value="Unassembled WGS sequence"/>
</dbReference>
<sequence>MLSRTVLRSDNTSFEGTSTSTLALPPEIWLLICPYLKSAELQSISSTCSTFRYLAQPLLFSTLDVSPFLLSYNAELPILRPQNYLTRFVKRLKYYTLPHIVHGVRHCWISPYSRIGFPVRNHQDDLDPNLIINAVVEALHHFPNLSTLSWHCIDITPEWWNVIQSLRITNLWLNSSTIRQSVSSPLPCIVNLDLDQWPWEGRVTNLVSIHEERFHGVDSLTLQHIITPDAIQSLSVPRSDTASHLFSVLCQTTHSLRSLKVPFAAINDRNFMPALENCPHLASLCIFSPSSDERSWDVKIDNLSPSALPSLIAYEGPYTHILQFAQHPRALERISVWGFDGRPAICSSDTLVDTLVELAGTTTVNSLKYINLTVDIITFALLEALSSFSLLECIVIQSQDSFPRDTPFHHSFKTGSSVTSLYDLMDKASFPPNIKQLKLSTRLINDPKLNLNEQEREVATFMESFGSHHPTMQRMEIGYGIYWTGMYSVSLGTCIQEKRRRRLFIQNFVQGLHPFHCRINCPSDATGEVDLYRAQADFLVYPQFSACGQGGSGVSGCESAKNLEYSLDAAQEVVVVGMINNDVVVWSVIFNHLLYVWS</sequence>
<dbReference type="AlphaFoldDB" id="A0A0C3CAY1"/>
<dbReference type="Gene3D" id="1.20.1280.50">
    <property type="match status" value="1"/>
</dbReference>
<dbReference type="InterPro" id="IPR032675">
    <property type="entry name" value="LRR_dom_sf"/>
</dbReference>
<evidence type="ECO:0000259" key="1">
    <source>
        <dbReference type="Pfam" id="PF12937"/>
    </source>
</evidence>
<dbReference type="OrthoDB" id="2864564at2759"/>
<accession>A0A0C3CAY1</accession>
<dbReference type="InterPro" id="IPR036047">
    <property type="entry name" value="F-box-like_dom_sf"/>
</dbReference>
<keyword evidence="3" id="KW-1185">Reference proteome</keyword>
<proteinExistence type="predicted"/>
<evidence type="ECO:0000313" key="2">
    <source>
        <dbReference type="EMBL" id="KIM45970.1"/>
    </source>
</evidence>
<dbReference type="HOGENOM" id="CLU_031895_0_0_1"/>